<dbReference type="InterPro" id="IPR011050">
    <property type="entry name" value="Pectin_lyase_fold/virulence"/>
</dbReference>
<evidence type="ECO:0000259" key="1">
    <source>
        <dbReference type="Pfam" id="PF17161"/>
    </source>
</evidence>
<dbReference type="Gene3D" id="2.160.20.10">
    <property type="entry name" value="Single-stranded right-handed beta-helix, Pectin lyase-like"/>
    <property type="match status" value="1"/>
</dbReference>
<sequence>MIHDLANTPFRLQGSEAKTIGTLTFNNCIVTNLKDSYYFINADAGGNGVISNIQITNSTFNTVGRFILSKSTNTSSITLSDCTFYNMIASGRYFIDFGSTSYGPANGISIKNSIFALSQVATAKGIRSAGTVAVENSYATSDWQLGSPSISGLISYSGAASALFTSPTTGDFSFLDKTFAGTETAGDPRWRE</sequence>
<dbReference type="SUPFAM" id="SSF51126">
    <property type="entry name" value="Pectin lyase-like"/>
    <property type="match status" value="1"/>
</dbReference>
<dbReference type="AlphaFoldDB" id="A0A645H1R8"/>
<gene>
    <name evidence="2" type="ORF">SDC9_180090</name>
</gene>
<protein>
    <recommendedName>
        <fullName evidence="1">DUF5123 domain-containing protein</fullName>
    </recommendedName>
</protein>
<reference evidence="2" key="1">
    <citation type="submission" date="2019-08" db="EMBL/GenBank/DDBJ databases">
        <authorList>
            <person name="Kucharzyk K."/>
            <person name="Murdoch R.W."/>
            <person name="Higgins S."/>
            <person name="Loffler F."/>
        </authorList>
    </citation>
    <scope>NUCLEOTIDE SEQUENCE</scope>
</reference>
<accession>A0A645H1R8</accession>
<dbReference type="EMBL" id="VSSQ01084703">
    <property type="protein sequence ID" value="MPN32610.1"/>
    <property type="molecule type" value="Genomic_DNA"/>
</dbReference>
<dbReference type="Pfam" id="PF17161">
    <property type="entry name" value="DUF5123"/>
    <property type="match status" value="1"/>
</dbReference>
<organism evidence="2">
    <name type="scientific">bioreactor metagenome</name>
    <dbReference type="NCBI Taxonomy" id="1076179"/>
    <lineage>
        <taxon>unclassified sequences</taxon>
        <taxon>metagenomes</taxon>
        <taxon>ecological metagenomes</taxon>
    </lineage>
</organism>
<name>A0A645H1R8_9ZZZZ</name>
<dbReference type="InterPro" id="IPR033427">
    <property type="entry name" value="DUF5123"/>
</dbReference>
<dbReference type="InterPro" id="IPR012334">
    <property type="entry name" value="Pectin_lyas_fold"/>
</dbReference>
<proteinExistence type="predicted"/>
<comment type="caution">
    <text evidence="2">The sequence shown here is derived from an EMBL/GenBank/DDBJ whole genome shotgun (WGS) entry which is preliminary data.</text>
</comment>
<evidence type="ECO:0000313" key="2">
    <source>
        <dbReference type="EMBL" id="MPN32610.1"/>
    </source>
</evidence>
<feature type="domain" description="DUF5123" evidence="1">
    <location>
        <begin position="77"/>
        <end position="190"/>
    </location>
</feature>